<keyword evidence="10 13" id="KW-0408">Iron</keyword>
<dbReference type="CDD" id="cd11041">
    <property type="entry name" value="CYP503A1-like"/>
    <property type="match status" value="1"/>
</dbReference>
<evidence type="ECO:0000256" key="2">
    <source>
        <dbReference type="ARBA" id="ARBA00004370"/>
    </source>
</evidence>
<dbReference type="PANTHER" id="PTHR46206:SF5">
    <property type="entry name" value="P450, PUTATIVE (EUROFUNG)-RELATED"/>
    <property type="match status" value="1"/>
</dbReference>
<comment type="subcellular location">
    <subcellularLocation>
        <location evidence="2">Membrane</location>
    </subcellularLocation>
</comment>
<dbReference type="InterPro" id="IPR001128">
    <property type="entry name" value="Cyt_P450"/>
</dbReference>
<accession>A0A7C8M041</accession>
<dbReference type="AlphaFoldDB" id="A0A7C8M041"/>
<keyword evidence="8" id="KW-1133">Transmembrane helix</keyword>
<evidence type="ECO:0000256" key="12">
    <source>
        <dbReference type="ARBA" id="ARBA00023136"/>
    </source>
</evidence>
<dbReference type="SUPFAM" id="SSF48264">
    <property type="entry name" value="Cytochrome P450"/>
    <property type="match status" value="1"/>
</dbReference>
<evidence type="ECO:0000313" key="14">
    <source>
        <dbReference type="EMBL" id="KAF2864676.1"/>
    </source>
</evidence>
<dbReference type="InterPro" id="IPR002403">
    <property type="entry name" value="Cyt_P450_E_grp-IV"/>
</dbReference>
<evidence type="ECO:0000256" key="13">
    <source>
        <dbReference type="PIRSR" id="PIRSR602403-1"/>
    </source>
</evidence>
<evidence type="ECO:0000313" key="15">
    <source>
        <dbReference type="Proteomes" id="UP000481861"/>
    </source>
</evidence>
<evidence type="ECO:0000256" key="11">
    <source>
        <dbReference type="ARBA" id="ARBA00023033"/>
    </source>
</evidence>
<organism evidence="14 15">
    <name type="scientific">Massariosphaeria phaeospora</name>
    <dbReference type="NCBI Taxonomy" id="100035"/>
    <lineage>
        <taxon>Eukaryota</taxon>
        <taxon>Fungi</taxon>
        <taxon>Dikarya</taxon>
        <taxon>Ascomycota</taxon>
        <taxon>Pezizomycotina</taxon>
        <taxon>Dothideomycetes</taxon>
        <taxon>Pleosporomycetidae</taxon>
        <taxon>Pleosporales</taxon>
        <taxon>Pleosporales incertae sedis</taxon>
        <taxon>Massariosphaeria</taxon>
    </lineage>
</organism>
<evidence type="ECO:0000256" key="9">
    <source>
        <dbReference type="ARBA" id="ARBA00023002"/>
    </source>
</evidence>
<dbReference type="GO" id="GO:0005506">
    <property type="term" value="F:iron ion binding"/>
    <property type="evidence" value="ECO:0007669"/>
    <property type="project" value="InterPro"/>
</dbReference>
<protein>
    <submittedName>
        <fullName evidence="14">Cytochrome P450</fullName>
    </submittedName>
</protein>
<dbReference type="GO" id="GO:0004497">
    <property type="term" value="F:monooxygenase activity"/>
    <property type="evidence" value="ECO:0007669"/>
    <property type="project" value="UniProtKB-KW"/>
</dbReference>
<keyword evidence="9" id="KW-0560">Oxidoreductase</keyword>
<proteinExistence type="inferred from homology"/>
<dbReference type="Pfam" id="PF00067">
    <property type="entry name" value="p450"/>
    <property type="match status" value="2"/>
</dbReference>
<keyword evidence="11" id="KW-0503">Monooxygenase</keyword>
<evidence type="ECO:0000256" key="7">
    <source>
        <dbReference type="ARBA" id="ARBA00022723"/>
    </source>
</evidence>
<evidence type="ECO:0000256" key="1">
    <source>
        <dbReference type="ARBA" id="ARBA00001971"/>
    </source>
</evidence>
<evidence type="ECO:0000256" key="6">
    <source>
        <dbReference type="ARBA" id="ARBA00022692"/>
    </source>
</evidence>
<keyword evidence="15" id="KW-1185">Reference proteome</keyword>
<evidence type="ECO:0000256" key="5">
    <source>
        <dbReference type="ARBA" id="ARBA00022617"/>
    </source>
</evidence>
<keyword evidence="5 13" id="KW-0349">Heme</keyword>
<evidence type="ECO:0000256" key="8">
    <source>
        <dbReference type="ARBA" id="ARBA00022989"/>
    </source>
</evidence>
<dbReference type="OrthoDB" id="1844152at2759"/>
<evidence type="ECO:0000256" key="10">
    <source>
        <dbReference type="ARBA" id="ARBA00023004"/>
    </source>
</evidence>
<dbReference type="GO" id="GO:0020037">
    <property type="term" value="F:heme binding"/>
    <property type="evidence" value="ECO:0007669"/>
    <property type="project" value="InterPro"/>
</dbReference>
<dbReference type="PRINTS" id="PR00465">
    <property type="entry name" value="EP450IV"/>
</dbReference>
<comment type="caution">
    <text evidence="14">The sequence shown here is derived from an EMBL/GenBank/DDBJ whole genome shotgun (WGS) entry which is preliminary data.</text>
</comment>
<keyword evidence="12" id="KW-0472">Membrane</keyword>
<dbReference type="Gene3D" id="1.10.630.10">
    <property type="entry name" value="Cytochrome P450"/>
    <property type="match status" value="2"/>
</dbReference>
<name>A0A7C8M041_9PLEO</name>
<comment type="cofactor">
    <cofactor evidence="1 13">
        <name>heme</name>
        <dbReference type="ChEBI" id="CHEBI:30413"/>
    </cofactor>
</comment>
<dbReference type="PANTHER" id="PTHR46206">
    <property type="entry name" value="CYTOCHROME P450"/>
    <property type="match status" value="1"/>
</dbReference>
<sequence length="457" mass="52104">MLYWTPRWYPRTKERMQGFVYLLRGPSLLLSGYAQARGEAFHIQTPSNNHLMVTSELHTRELARAPPDQLSLHAVAKEVRSLLLQPKHTMFGFEWRDQRGVEGTGFVRALRSLLTAHLPVLIPELRREIAQSVDSEVLRAENEGVSKVRISPMIKRVVTRVNCLMFFGPELAQNSEFTEAALEFIESVVFAAELLRMTPWCLQSFVATMATRRHRASKALARHLAPVVQARLDTRDQQEEAKRPVDCMQWVIDTSPRKLPWSAERMMGEILALWFASVHQLAMVSPTHLDSAALLDWFVQESMRVSNSDAISTRRKAIERFEFSDGLQVQAGDWVCIPQQAILHDDQMYANPARFDPMRFRMRVKTSETGVNANTNSNPDGPRFTDVSTKWPVWGLGNAACPGRFYASITMKLILAYIVENYDCTLCDTRASRSFSWRSSIVPKSSTVVNFRRRDGT</sequence>
<comment type="pathway">
    <text evidence="3">Mycotoxin biosynthesis.</text>
</comment>
<gene>
    <name evidence="14" type="ORF">BDV95DRAFT_508872</name>
</gene>
<keyword evidence="7 13" id="KW-0479">Metal-binding</keyword>
<evidence type="ECO:0000256" key="3">
    <source>
        <dbReference type="ARBA" id="ARBA00004685"/>
    </source>
</evidence>
<dbReference type="GO" id="GO:0016705">
    <property type="term" value="F:oxidoreductase activity, acting on paired donors, with incorporation or reduction of molecular oxygen"/>
    <property type="evidence" value="ECO:0007669"/>
    <property type="project" value="InterPro"/>
</dbReference>
<reference evidence="14 15" key="1">
    <citation type="submission" date="2020-01" db="EMBL/GenBank/DDBJ databases">
        <authorList>
            <consortium name="DOE Joint Genome Institute"/>
            <person name="Haridas S."/>
            <person name="Albert R."/>
            <person name="Binder M."/>
            <person name="Bloem J."/>
            <person name="Labutti K."/>
            <person name="Salamov A."/>
            <person name="Andreopoulos B."/>
            <person name="Baker S.E."/>
            <person name="Barry K."/>
            <person name="Bills G."/>
            <person name="Bluhm B.H."/>
            <person name="Cannon C."/>
            <person name="Castanera R."/>
            <person name="Culley D.E."/>
            <person name="Daum C."/>
            <person name="Ezra D."/>
            <person name="Gonzalez J.B."/>
            <person name="Henrissat B."/>
            <person name="Kuo A."/>
            <person name="Liang C."/>
            <person name="Lipzen A."/>
            <person name="Lutzoni F."/>
            <person name="Magnuson J."/>
            <person name="Mondo S."/>
            <person name="Nolan M."/>
            <person name="Ohm R."/>
            <person name="Pangilinan J."/>
            <person name="Park H.-J.H."/>
            <person name="Ramirez L."/>
            <person name="Alfaro M."/>
            <person name="Sun H."/>
            <person name="Tritt A."/>
            <person name="Yoshinaga Y."/>
            <person name="Zwiers L.-H.L."/>
            <person name="Turgeon B.G."/>
            <person name="Goodwin S.B."/>
            <person name="Spatafora J.W."/>
            <person name="Crous P.W."/>
            <person name="Grigoriev I.V."/>
        </authorList>
    </citation>
    <scope>NUCLEOTIDE SEQUENCE [LARGE SCALE GENOMIC DNA]</scope>
    <source>
        <strain evidence="14 15">CBS 611.86</strain>
    </source>
</reference>
<feature type="binding site" description="axial binding residue" evidence="13">
    <location>
        <position position="401"/>
    </location>
    <ligand>
        <name>heme</name>
        <dbReference type="ChEBI" id="CHEBI:30413"/>
    </ligand>
    <ligandPart>
        <name>Fe</name>
        <dbReference type="ChEBI" id="CHEBI:18248"/>
    </ligandPart>
</feature>
<keyword evidence="6" id="KW-0812">Transmembrane</keyword>
<dbReference type="InterPro" id="IPR036396">
    <property type="entry name" value="Cyt_P450_sf"/>
</dbReference>
<evidence type="ECO:0000256" key="4">
    <source>
        <dbReference type="ARBA" id="ARBA00010617"/>
    </source>
</evidence>
<comment type="similarity">
    <text evidence="4">Belongs to the cytochrome P450 family.</text>
</comment>
<dbReference type="EMBL" id="JAADJZ010000041">
    <property type="protein sequence ID" value="KAF2864676.1"/>
    <property type="molecule type" value="Genomic_DNA"/>
</dbReference>
<dbReference type="GO" id="GO:0016020">
    <property type="term" value="C:membrane"/>
    <property type="evidence" value="ECO:0007669"/>
    <property type="project" value="UniProtKB-SubCell"/>
</dbReference>
<dbReference type="Proteomes" id="UP000481861">
    <property type="component" value="Unassembled WGS sequence"/>
</dbReference>